<gene>
    <name evidence="2" type="ORF">S03H2_58781</name>
</gene>
<dbReference type="AlphaFoldDB" id="X1L685"/>
<proteinExistence type="predicted"/>
<feature type="non-terminal residue" evidence="2">
    <location>
        <position position="1"/>
    </location>
</feature>
<organism evidence="2">
    <name type="scientific">marine sediment metagenome</name>
    <dbReference type="NCBI Taxonomy" id="412755"/>
    <lineage>
        <taxon>unclassified sequences</taxon>
        <taxon>metagenomes</taxon>
        <taxon>ecological metagenomes</taxon>
    </lineage>
</organism>
<accession>X1L685</accession>
<keyword evidence="1" id="KW-0812">Transmembrane</keyword>
<keyword evidence="1" id="KW-1133">Transmembrane helix</keyword>
<name>X1L685_9ZZZZ</name>
<keyword evidence="1" id="KW-0472">Membrane</keyword>
<dbReference type="EMBL" id="BARU01037762">
    <property type="protein sequence ID" value="GAH89668.1"/>
    <property type="molecule type" value="Genomic_DNA"/>
</dbReference>
<reference evidence="2" key="1">
    <citation type="journal article" date="2014" name="Front. Microbiol.">
        <title>High frequency of phylogenetically diverse reductive dehalogenase-homologous genes in deep subseafloor sedimentary metagenomes.</title>
        <authorList>
            <person name="Kawai M."/>
            <person name="Futagami T."/>
            <person name="Toyoda A."/>
            <person name="Takaki Y."/>
            <person name="Nishi S."/>
            <person name="Hori S."/>
            <person name="Arai W."/>
            <person name="Tsubouchi T."/>
            <person name="Morono Y."/>
            <person name="Uchiyama I."/>
            <person name="Ito T."/>
            <person name="Fujiyama A."/>
            <person name="Inagaki F."/>
            <person name="Takami H."/>
        </authorList>
    </citation>
    <scope>NUCLEOTIDE SEQUENCE</scope>
    <source>
        <strain evidence="2">Expedition CK06-06</strain>
    </source>
</reference>
<evidence type="ECO:0000256" key="1">
    <source>
        <dbReference type="SAM" id="Phobius"/>
    </source>
</evidence>
<sequence length="64" mass="6914">QQDEFKRTLFAWAMEFMSTGKINPLAIALTLGNILGAGAIVDNVRKRTHINTLKGQNAGSVPTS</sequence>
<evidence type="ECO:0000313" key="2">
    <source>
        <dbReference type="EMBL" id="GAH89668.1"/>
    </source>
</evidence>
<feature type="transmembrane region" description="Helical" evidence="1">
    <location>
        <begin position="22"/>
        <end position="41"/>
    </location>
</feature>
<protein>
    <submittedName>
        <fullName evidence="2">Uncharacterized protein</fullName>
    </submittedName>
</protein>
<comment type="caution">
    <text evidence="2">The sequence shown here is derived from an EMBL/GenBank/DDBJ whole genome shotgun (WGS) entry which is preliminary data.</text>
</comment>